<feature type="transmembrane region" description="Helical" evidence="4">
    <location>
        <begin position="368"/>
        <end position="387"/>
    </location>
</feature>
<feature type="transmembrane region" description="Helical" evidence="4">
    <location>
        <begin position="214"/>
        <end position="236"/>
    </location>
</feature>
<feature type="transmembrane region" description="Helical" evidence="4">
    <location>
        <begin position="171"/>
        <end position="188"/>
    </location>
</feature>
<evidence type="ECO:0000256" key="3">
    <source>
        <dbReference type="ARBA" id="ARBA00023136"/>
    </source>
</evidence>
<feature type="transmembrane region" description="Helical" evidence="4">
    <location>
        <begin position="12"/>
        <end position="34"/>
    </location>
</feature>
<dbReference type="InterPro" id="IPR011701">
    <property type="entry name" value="MFS"/>
</dbReference>
<evidence type="ECO:0000256" key="1">
    <source>
        <dbReference type="ARBA" id="ARBA00022692"/>
    </source>
</evidence>
<feature type="transmembrane region" description="Helical" evidence="4">
    <location>
        <begin position="277"/>
        <end position="297"/>
    </location>
</feature>
<name>A0A1C7P4K8_9HYPH</name>
<dbReference type="Gene3D" id="1.20.1250.20">
    <property type="entry name" value="MFS general substrate transporter like domains"/>
    <property type="match status" value="1"/>
</dbReference>
<dbReference type="Proteomes" id="UP000093111">
    <property type="component" value="Unassembled WGS sequence"/>
</dbReference>
<proteinExistence type="predicted"/>
<dbReference type="InterPro" id="IPR036259">
    <property type="entry name" value="MFS_trans_sf"/>
</dbReference>
<keyword evidence="2 4" id="KW-1133">Transmembrane helix</keyword>
<feature type="transmembrane region" description="Helical" evidence="4">
    <location>
        <begin position="104"/>
        <end position="126"/>
    </location>
</feature>
<comment type="caution">
    <text evidence="6">The sequence shown here is derived from an EMBL/GenBank/DDBJ whole genome shotgun (WGS) entry which is preliminary data.</text>
</comment>
<feature type="transmembrane region" description="Helical" evidence="4">
    <location>
        <begin position="342"/>
        <end position="362"/>
    </location>
</feature>
<accession>A0A1C7P4K8</accession>
<dbReference type="PANTHER" id="PTHR11360:SF290">
    <property type="entry name" value="MONOCARBOXYLATE MFS PERMEASE"/>
    <property type="match status" value="1"/>
</dbReference>
<dbReference type="STRING" id="1612624.ADU59_07200"/>
<feature type="transmembrane region" description="Helical" evidence="4">
    <location>
        <begin position="303"/>
        <end position="330"/>
    </location>
</feature>
<dbReference type="EMBL" id="LGLV01000005">
    <property type="protein sequence ID" value="OBZ96141.1"/>
    <property type="molecule type" value="Genomic_DNA"/>
</dbReference>
<keyword evidence="3 4" id="KW-0472">Membrane</keyword>
<protein>
    <submittedName>
        <fullName evidence="6">Major facilitator transporter</fullName>
    </submittedName>
</protein>
<feature type="transmembrane region" description="Helical" evidence="4">
    <location>
        <begin position="46"/>
        <end position="67"/>
    </location>
</feature>
<sequence length="400" mass="41671">MDKSGSEARVVLPLIVLSVAQLIGWGTVSFSAVVSREMAADLNVDISTIFAGTTVFYVTMGACAPLLSRLLTSAGARRVMIGGTVFSACGLAVLSFSHSPITYFLGWLVLGAAGSATLTTPAHILLNEIAGRNAARAIATLMLVSGLYGTVFWPLTSFLSEEIGWRGTCEAYAVVMIVVCLPLYSFGLPRRSKAPLDINAATSRSSAKPYDPTFYLIVTAIALNAFITFGFSAILIELLKAEGLSASQALAFGSALGIVQIGARGLNIIVGRRWDGVTMGVVSSAILCVSLAVLLAAQGSTVAIAVFLVLYGISGGALAVARATIPLVFYDKGEFAKALSRIALPLNWISAISPPVLISLMTNLGSSAVLIACLVCSCSAILVLFLLRNRRPISEAVVGA</sequence>
<feature type="transmembrane region" description="Helical" evidence="4">
    <location>
        <begin position="138"/>
        <end position="159"/>
    </location>
</feature>
<dbReference type="InterPro" id="IPR020846">
    <property type="entry name" value="MFS_dom"/>
</dbReference>
<keyword evidence="7" id="KW-1185">Reference proteome</keyword>
<feature type="domain" description="Major facilitator superfamily (MFS) profile" evidence="5">
    <location>
        <begin position="13"/>
        <end position="391"/>
    </location>
</feature>
<evidence type="ECO:0000256" key="2">
    <source>
        <dbReference type="ARBA" id="ARBA00022989"/>
    </source>
</evidence>
<dbReference type="PATRIC" id="fig|1612624.7.peg.1517"/>
<feature type="transmembrane region" description="Helical" evidence="4">
    <location>
        <begin position="79"/>
        <end position="98"/>
    </location>
</feature>
<dbReference type="PANTHER" id="PTHR11360">
    <property type="entry name" value="MONOCARBOXYLATE TRANSPORTER"/>
    <property type="match status" value="1"/>
</dbReference>
<dbReference type="SUPFAM" id="SSF103473">
    <property type="entry name" value="MFS general substrate transporter"/>
    <property type="match status" value="1"/>
</dbReference>
<evidence type="ECO:0000313" key="7">
    <source>
        <dbReference type="Proteomes" id="UP000093111"/>
    </source>
</evidence>
<reference evidence="6 7" key="1">
    <citation type="journal article" date="2016" name="Syst. Appl. Microbiol.">
        <title>Pararhizobium polonicum sp. nov. isolated from tumors on stone fruit rootstocks.</title>
        <authorList>
            <person name="Pulawska J."/>
            <person name="Kuzmanovic N."/>
            <person name="Willems A."/>
            <person name="Pothier J.F."/>
        </authorList>
    </citation>
    <scope>NUCLEOTIDE SEQUENCE [LARGE SCALE GENOMIC DNA]</scope>
    <source>
        <strain evidence="6 7">F5.1</strain>
    </source>
</reference>
<keyword evidence="1 4" id="KW-0812">Transmembrane</keyword>
<dbReference type="GO" id="GO:0022857">
    <property type="term" value="F:transmembrane transporter activity"/>
    <property type="evidence" value="ECO:0007669"/>
    <property type="project" value="InterPro"/>
</dbReference>
<dbReference type="AlphaFoldDB" id="A0A1C7P4K8"/>
<gene>
    <name evidence="6" type="ORF">ADU59_07200</name>
</gene>
<evidence type="ECO:0000313" key="6">
    <source>
        <dbReference type="EMBL" id="OBZ96141.1"/>
    </source>
</evidence>
<dbReference type="InterPro" id="IPR050327">
    <property type="entry name" value="Proton-linked_MCT"/>
</dbReference>
<feature type="transmembrane region" description="Helical" evidence="4">
    <location>
        <begin position="248"/>
        <end position="270"/>
    </location>
</feature>
<organism evidence="6 7">
    <name type="scientific">Pararhizobium polonicum</name>
    <dbReference type="NCBI Taxonomy" id="1612624"/>
    <lineage>
        <taxon>Bacteria</taxon>
        <taxon>Pseudomonadati</taxon>
        <taxon>Pseudomonadota</taxon>
        <taxon>Alphaproteobacteria</taxon>
        <taxon>Hyphomicrobiales</taxon>
        <taxon>Rhizobiaceae</taxon>
        <taxon>Rhizobium/Agrobacterium group</taxon>
        <taxon>Pararhizobium</taxon>
    </lineage>
</organism>
<dbReference type="PROSITE" id="PS50850">
    <property type="entry name" value="MFS"/>
    <property type="match status" value="1"/>
</dbReference>
<dbReference type="OrthoDB" id="7200137at2"/>
<evidence type="ECO:0000259" key="5">
    <source>
        <dbReference type="PROSITE" id="PS50850"/>
    </source>
</evidence>
<evidence type="ECO:0000256" key="4">
    <source>
        <dbReference type="SAM" id="Phobius"/>
    </source>
</evidence>
<dbReference type="Pfam" id="PF07690">
    <property type="entry name" value="MFS_1"/>
    <property type="match status" value="1"/>
</dbReference>
<dbReference type="RefSeq" id="WP_068953136.1">
    <property type="nucleotide sequence ID" value="NZ_LGLV01000005.1"/>
</dbReference>